<sequence length="348" mass="38767">MTSILQRSATLPSFTSFPLESNNDFVVLATQKLSEHMTRAMDSEQESVVESQYPVAGPSTPRRPLQEEKTEPYYPDDTRKAPQPTPEELSAFRIKIRDFAYEANKYPPIKPYKRPVVLSPPDPFQIQQQPDPQTWKGLAVENGSSFIIRQRVFYDLEGLEESQQSNSSPSHSQSQPPLDYGDSQESEPFIETPVVTPNGSLLWKDQSHIPIDQLDVAARMSASEITESKPFDSDPFAPPKHHAAELTLPRLYAPSTRPIFESPSRPAKRQRILPPDSPSPPKQPVIDNVSPRYNLRQRTAAKPPASARGRAALATDISSSQVKFPAKRKTAVKADKNGKMEKGKGRGG</sequence>
<name>A0A9P5UF81_9AGAR</name>
<organism evidence="2 3">
    <name type="scientific">Rhodocollybia butyracea</name>
    <dbReference type="NCBI Taxonomy" id="206335"/>
    <lineage>
        <taxon>Eukaryota</taxon>
        <taxon>Fungi</taxon>
        <taxon>Dikarya</taxon>
        <taxon>Basidiomycota</taxon>
        <taxon>Agaricomycotina</taxon>
        <taxon>Agaricomycetes</taxon>
        <taxon>Agaricomycetidae</taxon>
        <taxon>Agaricales</taxon>
        <taxon>Marasmiineae</taxon>
        <taxon>Omphalotaceae</taxon>
        <taxon>Rhodocollybia</taxon>
    </lineage>
</organism>
<accession>A0A9P5UF81</accession>
<proteinExistence type="predicted"/>
<reference evidence="2" key="1">
    <citation type="submission" date="2020-11" db="EMBL/GenBank/DDBJ databases">
        <authorList>
            <consortium name="DOE Joint Genome Institute"/>
            <person name="Ahrendt S."/>
            <person name="Riley R."/>
            <person name="Andreopoulos W."/>
            <person name="Labutti K."/>
            <person name="Pangilinan J."/>
            <person name="Ruiz-Duenas F.J."/>
            <person name="Barrasa J.M."/>
            <person name="Sanchez-Garcia M."/>
            <person name="Camarero S."/>
            <person name="Miyauchi S."/>
            <person name="Serrano A."/>
            <person name="Linde D."/>
            <person name="Babiker R."/>
            <person name="Drula E."/>
            <person name="Ayuso-Fernandez I."/>
            <person name="Pacheco R."/>
            <person name="Padilla G."/>
            <person name="Ferreira P."/>
            <person name="Barriuso J."/>
            <person name="Kellner H."/>
            <person name="Castanera R."/>
            <person name="Alfaro M."/>
            <person name="Ramirez L."/>
            <person name="Pisabarro A.G."/>
            <person name="Kuo A."/>
            <person name="Tritt A."/>
            <person name="Lipzen A."/>
            <person name="He G."/>
            <person name="Yan M."/>
            <person name="Ng V."/>
            <person name="Cullen D."/>
            <person name="Martin F."/>
            <person name="Rosso M.-N."/>
            <person name="Henrissat B."/>
            <person name="Hibbett D."/>
            <person name="Martinez A.T."/>
            <person name="Grigoriev I.V."/>
        </authorList>
    </citation>
    <scope>NUCLEOTIDE SEQUENCE</scope>
    <source>
        <strain evidence="2">AH 40177</strain>
    </source>
</reference>
<comment type="caution">
    <text evidence="2">The sequence shown here is derived from an EMBL/GenBank/DDBJ whole genome shotgun (WGS) entry which is preliminary data.</text>
</comment>
<dbReference type="AlphaFoldDB" id="A0A9P5UF81"/>
<dbReference type="Proteomes" id="UP000772434">
    <property type="component" value="Unassembled WGS sequence"/>
</dbReference>
<feature type="compositionally biased region" description="Basic and acidic residues" evidence="1">
    <location>
        <begin position="64"/>
        <end position="80"/>
    </location>
</feature>
<dbReference type="EMBL" id="JADNRY010000005">
    <property type="protein sequence ID" value="KAF9076997.1"/>
    <property type="molecule type" value="Genomic_DNA"/>
</dbReference>
<feature type="compositionally biased region" description="Basic and acidic residues" evidence="1">
    <location>
        <begin position="332"/>
        <end position="348"/>
    </location>
</feature>
<evidence type="ECO:0000256" key="1">
    <source>
        <dbReference type="SAM" id="MobiDB-lite"/>
    </source>
</evidence>
<protein>
    <submittedName>
        <fullName evidence="2">Uncharacterized protein</fullName>
    </submittedName>
</protein>
<feature type="region of interest" description="Disordered" evidence="1">
    <location>
        <begin position="159"/>
        <end position="197"/>
    </location>
</feature>
<evidence type="ECO:0000313" key="2">
    <source>
        <dbReference type="EMBL" id="KAF9076997.1"/>
    </source>
</evidence>
<keyword evidence="3" id="KW-1185">Reference proteome</keyword>
<gene>
    <name evidence="2" type="ORF">BDP27DRAFT_1312950</name>
</gene>
<feature type="region of interest" description="Disordered" evidence="1">
    <location>
        <begin position="36"/>
        <end position="89"/>
    </location>
</feature>
<evidence type="ECO:0000313" key="3">
    <source>
        <dbReference type="Proteomes" id="UP000772434"/>
    </source>
</evidence>
<feature type="compositionally biased region" description="Low complexity" evidence="1">
    <location>
        <begin position="162"/>
        <end position="177"/>
    </location>
</feature>
<feature type="region of interest" description="Disordered" evidence="1">
    <location>
        <begin position="248"/>
        <end position="348"/>
    </location>
</feature>
<dbReference type="OrthoDB" id="3232876at2759"/>